<gene>
    <name evidence="1" type="ORF">MEUPH1_LOCUS676</name>
</gene>
<proteinExistence type="predicted"/>
<protein>
    <submittedName>
        <fullName evidence="1">Uncharacterized protein</fullName>
    </submittedName>
</protein>
<accession>A0AAV0VGS2</accession>
<organism evidence="1 2">
    <name type="scientific">Macrosiphum euphorbiae</name>
    <name type="common">potato aphid</name>
    <dbReference type="NCBI Taxonomy" id="13131"/>
    <lineage>
        <taxon>Eukaryota</taxon>
        <taxon>Metazoa</taxon>
        <taxon>Ecdysozoa</taxon>
        <taxon>Arthropoda</taxon>
        <taxon>Hexapoda</taxon>
        <taxon>Insecta</taxon>
        <taxon>Pterygota</taxon>
        <taxon>Neoptera</taxon>
        <taxon>Paraneoptera</taxon>
        <taxon>Hemiptera</taxon>
        <taxon>Sternorrhyncha</taxon>
        <taxon>Aphidomorpha</taxon>
        <taxon>Aphidoidea</taxon>
        <taxon>Aphididae</taxon>
        <taxon>Macrosiphini</taxon>
        <taxon>Macrosiphum</taxon>
    </lineage>
</organism>
<keyword evidence="2" id="KW-1185">Reference proteome</keyword>
<dbReference type="EMBL" id="CARXXK010000001">
    <property type="protein sequence ID" value="CAI6343401.1"/>
    <property type="molecule type" value="Genomic_DNA"/>
</dbReference>
<comment type="caution">
    <text evidence="1">The sequence shown here is derived from an EMBL/GenBank/DDBJ whole genome shotgun (WGS) entry which is preliminary data.</text>
</comment>
<sequence length="97" mass="11178">MCIGRINTFSDKRISDKIKSSHLRSLQLETLDSVMDSTITSDKLDTVLKSIDDSNNMKRTQNKLIPPVNSIHMMKRKEIMTRSLFVLSRVLYAESNF</sequence>
<evidence type="ECO:0000313" key="2">
    <source>
        <dbReference type="Proteomes" id="UP001160148"/>
    </source>
</evidence>
<name>A0AAV0VGS2_9HEMI</name>
<evidence type="ECO:0000313" key="1">
    <source>
        <dbReference type="EMBL" id="CAI6343401.1"/>
    </source>
</evidence>
<dbReference type="AlphaFoldDB" id="A0AAV0VGS2"/>
<reference evidence="1 2" key="1">
    <citation type="submission" date="2023-01" db="EMBL/GenBank/DDBJ databases">
        <authorList>
            <person name="Whitehead M."/>
        </authorList>
    </citation>
    <scope>NUCLEOTIDE SEQUENCE [LARGE SCALE GENOMIC DNA]</scope>
</reference>
<dbReference type="Proteomes" id="UP001160148">
    <property type="component" value="Unassembled WGS sequence"/>
</dbReference>